<dbReference type="EMBL" id="KZ293479">
    <property type="protein sequence ID" value="PBK61100.1"/>
    <property type="molecule type" value="Genomic_DNA"/>
</dbReference>
<feature type="region of interest" description="Disordered" evidence="1">
    <location>
        <begin position="94"/>
        <end position="119"/>
    </location>
</feature>
<reference evidence="3" key="1">
    <citation type="journal article" date="2017" name="Nat. Ecol. Evol.">
        <title>Genome expansion and lineage-specific genetic innovations in the forest pathogenic fungi Armillaria.</title>
        <authorList>
            <person name="Sipos G."/>
            <person name="Prasanna A.N."/>
            <person name="Walter M.C."/>
            <person name="O'Connor E."/>
            <person name="Balint B."/>
            <person name="Krizsan K."/>
            <person name="Kiss B."/>
            <person name="Hess J."/>
            <person name="Varga T."/>
            <person name="Slot J."/>
            <person name="Riley R."/>
            <person name="Boka B."/>
            <person name="Rigling D."/>
            <person name="Barry K."/>
            <person name="Lee J."/>
            <person name="Mihaltcheva S."/>
            <person name="LaButti K."/>
            <person name="Lipzen A."/>
            <person name="Waldron R."/>
            <person name="Moloney N.M."/>
            <person name="Sperisen C."/>
            <person name="Kredics L."/>
            <person name="Vagvoelgyi C."/>
            <person name="Patrignani A."/>
            <person name="Fitzpatrick D."/>
            <person name="Nagy I."/>
            <person name="Doyle S."/>
            <person name="Anderson J.B."/>
            <person name="Grigoriev I.V."/>
            <person name="Gueldener U."/>
            <person name="Muensterkoetter M."/>
            <person name="Nagy L.G."/>
        </authorList>
    </citation>
    <scope>NUCLEOTIDE SEQUENCE [LARGE SCALE GENOMIC DNA]</scope>
    <source>
        <strain evidence="3">28-4</strain>
    </source>
</reference>
<feature type="compositionally biased region" description="Polar residues" evidence="1">
    <location>
        <begin position="95"/>
        <end position="110"/>
    </location>
</feature>
<accession>A0A2H3AU71</accession>
<evidence type="ECO:0000313" key="3">
    <source>
        <dbReference type="Proteomes" id="UP000218334"/>
    </source>
</evidence>
<gene>
    <name evidence="2" type="ORF">ARMSODRAFT_981829</name>
</gene>
<dbReference type="Proteomes" id="UP000218334">
    <property type="component" value="Unassembled WGS sequence"/>
</dbReference>
<keyword evidence="3" id="KW-1185">Reference proteome</keyword>
<proteinExistence type="predicted"/>
<evidence type="ECO:0000256" key="1">
    <source>
        <dbReference type="SAM" id="MobiDB-lite"/>
    </source>
</evidence>
<evidence type="ECO:0000313" key="2">
    <source>
        <dbReference type="EMBL" id="PBK61100.1"/>
    </source>
</evidence>
<protein>
    <submittedName>
        <fullName evidence="2">Uncharacterized protein</fullName>
    </submittedName>
</protein>
<feature type="region of interest" description="Disordered" evidence="1">
    <location>
        <begin position="12"/>
        <end position="62"/>
    </location>
</feature>
<sequence length="250" mass="27988">MHNDLHIKCLKRKDNPDGRACGTEPTKRNHRVKHAICSTPPSKKKRGSRSSRTWAHENNETQAPSKCNIAAHHFEKQSKNQAKKSTLKPCGAKLTRQSDSSLESKFQTQEPCGARPTRNKDVLTDQFSAIFHTPMPLGEHQTKRTLKPCGANSPQRNHKTLRTPALGSKNHGMIEFVRRKLPQIATPPVVFRRVFGTWEVSLEADVLNLLEINTGYWHRNGDSDTETATGMNPALPRAGLVFVCSELGWA</sequence>
<dbReference type="AlphaFoldDB" id="A0A2H3AU71"/>
<name>A0A2H3AU71_9AGAR</name>
<organism evidence="2 3">
    <name type="scientific">Armillaria solidipes</name>
    <dbReference type="NCBI Taxonomy" id="1076256"/>
    <lineage>
        <taxon>Eukaryota</taxon>
        <taxon>Fungi</taxon>
        <taxon>Dikarya</taxon>
        <taxon>Basidiomycota</taxon>
        <taxon>Agaricomycotina</taxon>
        <taxon>Agaricomycetes</taxon>
        <taxon>Agaricomycetidae</taxon>
        <taxon>Agaricales</taxon>
        <taxon>Marasmiineae</taxon>
        <taxon>Physalacriaceae</taxon>
        <taxon>Armillaria</taxon>
    </lineage>
</organism>